<dbReference type="AlphaFoldDB" id="A0A974HH14"/>
<dbReference type="Proteomes" id="UP000694892">
    <property type="component" value="Chromosome 5S"/>
</dbReference>
<dbReference type="EMBL" id="CM004475">
    <property type="protein sequence ID" value="OCT77615.1"/>
    <property type="molecule type" value="Genomic_DNA"/>
</dbReference>
<gene>
    <name evidence="1" type="ORF">XELAEV_18028707mg</name>
</gene>
<sequence>MSIAFSQALLLQKESLTEKASPANHYHVKVAIHYKIHSFGKVVQSGAERSDYNTTNGFRRVAGPQQLTDTVLDRTKRKSNLTDRYLADFWKSLLKFLKSISQKGKPIFRVLCKLTGRSAISVNFGACAVVENRQIAPTAHAPTYRSPSQLTKDPEDVSREVRYQNLRRGLSDNPSSSANPYACYRTSANPYACYRTSANPYACYRTSANPYACYRTSANPYATYRTSANPYACYRTSANPYASYRTSANPYASYRTSANPYACYRTSANPYASYRTSANPYASYRTSANPYASYRTSANPYASYRTSANPYTSYRTSANPYASYRTSANPYTSYRTSANPYACYRTSANPYDCYRTSANPFTCYRTSANHFTCYRTSAKYRASLQKQSPNNPQRKIYILMGGAQCWLCCKDKSPFPYTSLYFPFLVSIHLIHPLTCLAAPVTYSHYSPICSAEALGIVTAVVTLAKCPSISGDKKTQRKYSSAISYEGKTVNVITATESFALNAASDIHGCLCFWANTHVSADTGNDVVK</sequence>
<organism evidence="1 2">
    <name type="scientific">Xenopus laevis</name>
    <name type="common">African clawed frog</name>
    <dbReference type="NCBI Taxonomy" id="8355"/>
    <lineage>
        <taxon>Eukaryota</taxon>
        <taxon>Metazoa</taxon>
        <taxon>Chordata</taxon>
        <taxon>Craniata</taxon>
        <taxon>Vertebrata</taxon>
        <taxon>Euteleostomi</taxon>
        <taxon>Amphibia</taxon>
        <taxon>Batrachia</taxon>
        <taxon>Anura</taxon>
        <taxon>Pipoidea</taxon>
        <taxon>Pipidae</taxon>
        <taxon>Xenopodinae</taxon>
        <taxon>Xenopus</taxon>
        <taxon>Xenopus</taxon>
    </lineage>
</organism>
<protein>
    <submittedName>
        <fullName evidence="1">Uncharacterized protein</fullName>
    </submittedName>
</protein>
<reference evidence="2" key="1">
    <citation type="journal article" date="2016" name="Nature">
        <title>Genome evolution in the allotetraploid frog Xenopus laevis.</title>
        <authorList>
            <person name="Session A.M."/>
            <person name="Uno Y."/>
            <person name="Kwon T."/>
            <person name="Chapman J.A."/>
            <person name="Toyoda A."/>
            <person name="Takahashi S."/>
            <person name="Fukui A."/>
            <person name="Hikosaka A."/>
            <person name="Suzuki A."/>
            <person name="Kondo M."/>
            <person name="van Heeringen S.J."/>
            <person name="Quigley I."/>
            <person name="Heinz S."/>
            <person name="Ogino H."/>
            <person name="Ochi H."/>
            <person name="Hellsten U."/>
            <person name="Lyons J.B."/>
            <person name="Simakov O."/>
            <person name="Putnam N."/>
            <person name="Stites J."/>
            <person name="Kuroki Y."/>
            <person name="Tanaka T."/>
            <person name="Michiue T."/>
            <person name="Watanabe M."/>
            <person name="Bogdanovic O."/>
            <person name="Lister R."/>
            <person name="Georgiou G."/>
            <person name="Paranjpe S.S."/>
            <person name="van Kruijsbergen I."/>
            <person name="Shu S."/>
            <person name="Carlson J."/>
            <person name="Kinoshita T."/>
            <person name="Ohta Y."/>
            <person name="Mawaribuchi S."/>
            <person name="Jenkins J."/>
            <person name="Grimwood J."/>
            <person name="Schmutz J."/>
            <person name="Mitros T."/>
            <person name="Mozaffari S.V."/>
            <person name="Suzuki Y."/>
            <person name="Haramoto Y."/>
            <person name="Yamamoto T.S."/>
            <person name="Takagi C."/>
            <person name="Heald R."/>
            <person name="Miller K."/>
            <person name="Haudenschild C."/>
            <person name="Kitzman J."/>
            <person name="Nakayama T."/>
            <person name="Izutsu Y."/>
            <person name="Robert J."/>
            <person name="Fortriede J."/>
            <person name="Burns K."/>
            <person name="Lotay V."/>
            <person name="Karimi K."/>
            <person name="Yasuoka Y."/>
            <person name="Dichmann D.S."/>
            <person name="Flajnik M.F."/>
            <person name="Houston D.W."/>
            <person name="Shendure J."/>
            <person name="DuPasquier L."/>
            <person name="Vize P.D."/>
            <person name="Zorn A.M."/>
            <person name="Ito M."/>
            <person name="Marcotte E.M."/>
            <person name="Wallingford J.B."/>
            <person name="Ito Y."/>
            <person name="Asashima M."/>
            <person name="Ueno N."/>
            <person name="Matsuda Y."/>
            <person name="Veenstra G.J."/>
            <person name="Fujiyama A."/>
            <person name="Harland R.M."/>
            <person name="Taira M."/>
            <person name="Rokhsar D.S."/>
        </authorList>
    </citation>
    <scope>NUCLEOTIDE SEQUENCE [LARGE SCALE GENOMIC DNA]</scope>
    <source>
        <strain evidence="2">J</strain>
    </source>
</reference>
<accession>A0A974HH14</accession>
<name>A0A974HH14_XENLA</name>
<proteinExistence type="predicted"/>
<evidence type="ECO:0000313" key="1">
    <source>
        <dbReference type="EMBL" id="OCT77615.1"/>
    </source>
</evidence>
<evidence type="ECO:0000313" key="2">
    <source>
        <dbReference type="Proteomes" id="UP000694892"/>
    </source>
</evidence>